<sequence length="211" mass="24461">MRRVKRRIYEFLTSAENKKINAISVVYLGMKEDHWIAQNELRAVVNRAVDSASNSAFEGVNNFYDMGAIKIDKEQSLSSDQIAKNVDELKRKLDKDISPLYQCLYSDVNKIPVQELTWKDPLASQVIRNNSDLIQKLPGNFKKAFMKPVKLMKPILIPRVEDMCKRFVSNFSGYNNYNRLPEKLIHDRSWKESEEKISCVVSEILDTLEDI</sequence>
<keyword evidence="2" id="KW-1185">Reference proteome</keyword>
<organism evidence="1 2">
    <name type="scientific">Diversispora epigaea</name>
    <dbReference type="NCBI Taxonomy" id="1348612"/>
    <lineage>
        <taxon>Eukaryota</taxon>
        <taxon>Fungi</taxon>
        <taxon>Fungi incertae sedis</taxon>
        <taxon>Mucoromycota</taxon>
        <taxon>Glomeromycotina</taxon>
        <taxon>Glomeromycetes</taxon>
        <taxon>Diversisporales</taxon>
        <taxon>Diversisporaceae</taxon>
        <taxon>Diversispora</taxon>
    </lineage>
</organism>
<evidence type="ECO:0000313" key="2">
    <source>
        <dbReference type="Proteomes" id="UP000266861"/>
    </source>
</evidence>
<comment type="caution">
    <text evidence="1">The sequence shown here is derived from an EMBL/GenBank/DDBJ whole genome shotgun (WGS) entry which is preliminary data.</text>
</comment>
<dbReference type="AlphaFoldDB" id="A0A397GSD4"/>
<accession>A0A397GSD4</accession>
<reference evidence="1 2" key="1">
    <citation type="submission" date="2018-08" db="EMBL/GenBank/DDBJ databases">
        <title>Genome and evolution of the arbuscular mycorrhizal fungus Diversispora epigaea (formerly Glomus versiforme) and its bacterial endosymbionts.</title>
        <authorList>
            <person name="Sun X."/>
            <person name="Fei Z."/>
            <person name="Harrison M."/>
        </authorList>
    </citation>
    <scope>NUCLEOTIDE SEQUENCE [LARGE SCALE GENOMIC DNA]</scope>
    <source>
        <strain evidence="1 2">IT104</strain>
    </source>
</reference>
<dbReference type="EMBL" id="PQFF01000402">
    <property type="protein sequence ID" value="RHZ52558.1"/>
    <property type="molecule type" value="Genomic_DNA"/>
</dbReference>
<name>A0A397GSD4_9GLOM</name>
<gene>
    <name evidence="1" type="ORF">Glove_460g19</name>
</gene>
<dbReference type="Proteomes" id="UP000266861">
    <property type="component" value="Unassembled WGS sequence"/>
</dbReference>
<protein>
    <submittedName>
        <fullName evidence="1">Uncharacterized protein</fullName>
    </submittedName>
</protein>
<dbReference type="OrthoDB" id="2361517at2759"/>
<evidence type="ECO:0000313" key="1">
    <source>
        <dbReference type="EMBL" id="RHZ52558.1"/>
    </source>
</evidence>
<proteinExistence type="predicted"/>